<dbReference type="AlphaFoldDB" id="A0A090KTA3"/>
<gene>
    <name evidence="1 3 4" type="ORF">SRAE_X000237000</name>
</gene>
<reference evidence="3" key="3">
    <citation type="submission" date="2020-12" db="UniProtKB">
        <authorList>
            <consortium name="WormBaseParasite"/>
        </authorList>
    </citation>
    <scope>IDENTIFICATION</scope>
</reference>
<dbReference type="WBParaSite" id="SRAE_X000237000.1">
    <property type="protein sequence ID" value="SRAE_X000237000.1"/>
    <property type="gene ID" value="WBGene00267955"/>
</dbReference>
<proteinExistence type="predicted"/>
<keyword evidence="2" id="KW-1185">Reference proteome</keyword>
<organism evidence="1">
    <name type="scientific">Strongyloides ratti</name>
    <name type="common">Parasitic roundworm</name>
    <dbReference type="NCBI Taxonomy" id="34506"/>
    <lineage>
        <taxon>Eukaryota</taxon>
        <taxon>Metazoa</taxon>
        <taxon>Ecdysozoa</taxon>
        <taxon>Nematoda</taxon>
        <taxon>Chromadorea</taxon>
        <taxon>Rhabditida</taxon>
        <taxon>Tylenchina</taxon>
        <taxon>Panagrolaimomorpha</taxon>
        <taxon>Strongyloidoidea</taxon>
        <taxon>Strongyloididae</taxon>
        <taxon>Strongyloides</taxon>
    </lineage>
</organism>
<dbReference type="CTD" id="36385449"/>
<reference evidence="2" key="1">
    <citation type="submission" date="2014-09" db="EMBL/GenBank/DDBJ databases">
        <authorList>
            <person name="Martin A.A."/>
        </authorList>
    </citation>
    <scope>NUCLEOTIDE SEQUENCE</scope>
    <source>
        <strain evidence="2">ED321</strain>
    </source>
</reference>
<dbReference type="EMBL" id="LN609400">
    <property type="protein sequence ID" value="CEF60636.1"/>
    <property type="molecule type" value="Genomic_DNA"/>
</dbReference>
<sequence length="125" mass="14668">MISKKEDVAIGNAIWIMMERIEEHCKRIYNKKMNRRRQEPDMEDGLSTGINGAASLLRLFIQDRITHNPNEWCKTGGAVQNKERRHSGIQPPNNWRNLMPFEVLWKTEKPESQPCLFTNVLQEYA</sequence>
<name>A0A090KTA3_STRRB</name>
<evidence type="ECO:0000313" key="3">
    <source>
        <dbReference type="WBParaSite" id="SRAE_X000237000.1"/>
    </source>
</evidence>
<dbReference type="WormBase" id="SRAE_X000237000">
    <property type="protein sequence ID" value="SRP04879"/>
    <property type="gene ID" value="WBGene00267955"/>
</dbReference>
<evidence type="ECO:0000313" key="1">
    <source>
        <dbReference type="EMBL" id="CEF60636.1"/>
    </source>
</evidence>
<dbReference type="Proteomes" id="UP000035682">
    <property type="component" value="Unplaced"/>
</dbReference>
<accession>A0A090KTA3</accession>
<dbReference type="RefSeq" id="XP_024499845.1">
    <property type="nucleotide sequence ID" value="XM_024645576.1"/>
</dbReference>
<protein>
    <submittedName>
        <fullName evidence="1 3">Uncharacterized protein</fullName>
    </submittedName>
</protein>
<evidence type="ECO:0000313" key="2">
    <source>
        <dbReference type="Proteomes" id="UP000035682"/>
    </source>
</evidence>
<reference evidence="1" key="2">
    <citation type="submission" date="2014-09" db="EMBL/GenBank/DDBJ databases">
        <authorList>
            <person name="Aslett A.Martin."/>
        </authorList>
    </citation>
    <scope>NUCLEOTIDE SEQUENCE</scope>
    <source>
        <strain evidence="1">ED321 Heterogonic</strain>
    </source>
</reference>
<dbReference type="GeneID" id="36385449"/>
<evidence type="ECO:0000313" key="4">
    <source>
        <dbReference type="WormBase" id="SRAE_X000237000"/>
    </source>
</evidence>